<sequence length="187" mass="20117">MVCIGPERVKRAAPRDYCSNTGKSNKRRNLSRGCECGETNAKVIKEGSGTFGQSPAVHIVLGETVPGNPVTWTGPGFARVLPGAGLRFAVNNILFPMDFTIAISYRTQSAADWTVQIVVNPPGGSELCTPKTPQLEPPSFALPAATRIMLLPTPICLEPDVQYSIDVYFSQPLKGESHAHSHILVDS</sequence>
<proteinExistence type="predicted"/>
<evidence type="ECO:0000256" key="3">
    <source>
        <dbReference type="ARBA" id="ARBA00022530"/>
    </source>
</evidence>
<keyword evidence="2" id="KW-0964">Secreted</keyword>
<keyword evidence="7" id="KW-1185">Reference proteome</keyword>
<comment type="caution">
    <text evidence="6">The sequence shown here is derived from an EMBL/GenBank/DDBJ whole genome shotgun (WGS) entry which is preliminary data.</text>
</comment>
<protein>
    <submittedName>
        <fullName evidence="6">Laminin subunit beta-4</fullName>
    </submittedName>
</protein>
<comment type="subcellular location">
    <subcellularLocation>
        <location evidence="1">Secreted</location>
        <location evidence="1">Extracellular space</location>
        <location evidence="1">Extracellular matrix</location>
        <location evidence="1">Basement membrane</location>
    </subcellularLocation>
</comment>
<organism evidence="6 7">
    <name type="scientific">Saguinus oedipus</name>
    <name type="common">Cotton-top tamarin</name>
    <name type="synonym">Oedipomidas oedipus</name>
    <dbReference type="NCBI Taxonomy" id="9490"/>
    <lineage>
        <taxon>Eukaryota</taxon>
        <taxon>Metazoa</taxon>
        <taxon>Chordata</taxon>
        <taxon>Craniata</taxon>
        <taxon>Vertebrata</taxon>
        <taxon>Euteleostomi</taxon>
        <taxon>Mammalia</taxon>
        <taxon>Eutheria</taxon>
        <taxon>Euarchontoglires</taxon>
        <taxon>Primates</taxon>
        <taxon>Haplorrhini</taxon>
        <taxon>Platyrrhini</taxon>
        <taxon>Cebidae</taxon>
        <taxon>Callitrichinae</taxon>
        <taxon>Saguinus</taxon>
    </lineage>
</organism>
<dbReference type="Pfam" id="PF21199">
    <property type="entry name" value="LAMININ_IV_B"/>
    <property type="match status" value="1"/>
</dbReference>
<evidence type="ECO:0000313" key="6">
    <source>
        <dbReference type="EMBL" id="KAK2096449.1"/>
    </source>
</evidence>
<keyword evidence="3" id="KW-0272">Extracellular matrix</keyword>
<dbReference type="EMBL" id="JASSZA010000012">
    <property type="protein sequence ID" value="KAK2096449.1"/>
    <property type="molecule type" value="Genomic_DNA"/>
</dbReference>
<evidence type="ECO:0000256" key="1">
    <source>
        <dbReference type="ARBA" id="ARBA00004302"/>
    </source>
</evidence>
<accession>A0ABQ9UHA8</accession>
<reference evidence="6 7" key="1">
    <citation type="submission" date="2023-05" db="EMBL/GenBank/DDBJ databases">
        <title>B98-5 Cell Line De Novo Hybrid Assembly: An Optical Mapping Approach.</title>
        <authorList>
            <person name="Kananen K."/>
            <person name="Auerbach J.A."/>
            <person name="Kautto E."/>
            <person name="Blachly J.S."/>
        </authorList>
    </citation>
    <scope>NUCLEOTIDE SEQUENCE [LARGE SCALE GENOMIC DNA]</scope>
    <source>
        <strain evidence="6">B95-8</strain>
        <tissue evidence="6">Cell line</tissue>
    </source>
</reference>
<feature type="domain" description="Laminin IV type B" evidence="5">
    <location>
        <begin position="36"/>
        <end position="187"/>
    </location>
</feature>
<keyword evidence="4" id="KW-0084">Basement membrane</keyword>
<dbReference type="Proteomes" id="UP001266305">
    <property type="component" value="Unassembled WGS sequence"/>
</dbReference>
<evidence type="ECO:0000256" key="2">
    <source>
        <dbReference type="ARBA" id="ARBA00022525"/>
    </source>
</evidence>
<gene>
    <name evidence="6" type="primary">LAMB4_4</name>
    <name evidence="6" type="ORF">P7K49_025483</name>
</gene>
<evidence type="ECO:0000259" key="5">
    <source>
        <dbReference type="PROSITE" id="PS51116"/>
    </source>
</evidence>
<evidence type="ECO:0000256" key="4">
    <source>
        <dbReference type="ARBA" id="ARBA00022869"/>
    </source>
</evidence>
<feature type="non-terminal residue" evidence="6">
    <location>
        <position position="187"/>
    </location>
</feature>
<dbReference type="InterPro" id="IPR013015">
    <property type="entry name" value="Laminin_IV_B"/>
</dbReference>
<name>A0ABQ9UHA8_SAGOE</name>
<evidence type="ECO:0000313" key="7">
    <source>
        <dbReference type="Proteomes" id="UP001266305"/>
    </source>
</evidence>
<dbReference type="PROSITE" id="PS51116">
    <property type="entry name" value="LAMININ_IVB"/>
    <property type="match status" value="1"/>
</dbReference>